<name>A0A699UN51_TANCI</name>
<sequence>MEITEGMMIDVQKKKKETIKVPRKKRTKTFLEETGQSEDLADSVSLEETEANDEERHLNERRSSLFIGREVNKETNEETLDHLAMKLKGVSNVPSAY</sequence>
<feature type="compositionally biased region" description="Acidic residues" evidence="1">
    <location>
        <begin position="35"/>
        <end position="53"/>
    </location>
</feature>
<evidence type="ECO:0000313" key="2">
    <source>
        <dbReference type="EMBL" id="GFD21134.1"/>
    </source>
</evidence>
<organism evidence="2">
    <name type="scientific">Tanacetum cinerariifolium</name>
    <name type="common">Dalmatian daisy</name>
    <name type="synonym">Chrysanthemum cinerariifolium</name>
    <dbReference type="NCBI Taxonomy" id="118510"/>
    <lineage>
        <taxon>Eukaryota</taxon>
        <taxon>Viridiplantae</taxon>
        <taxon>Streptophyta</taxon>
        <taxon>Embryophyta</taxon>
        <taxon>Tracheophyta</taxon>
        <taxon>Spermatophyta</taxon>
        <taxon>Magnoliopsida</taxon>
        <taxon>eudicotyledons</taxon>
        <taxon>Gunneridae</taxon>
        <taxon>Pentapetalae</taxon>
        <taxon>asterids</taxon>
        <taxon>campanulids</taxon>
        <taxon>Asterales</taxon>
        <taxon>Asteraceae</taxon>
        <taxon>Asteroideae</taxon>
        <taxon>Anthemideae</taxon>
        <taxon>Anthemidinae</taxon>
        <taxon>Tanacetum</taxon>
    </lineage>
</organism>
<accession>A0A699UN51</accession>
<dbReference type="EMBL" id="BKCJ011327503">
    <property type="protein sequence ID" value="GFD21134.1"/>
    <property type="molecule type" value="Genomic_DNA"/>
</dbReference>
<reference evidence="2" key="1">
    <citation type="journal article" date="2019" name="Sci. Rep.">
        <title>Draft genome of Tanacetum cinerariifolium, the natural source of mosquito coil.</title>
        <authorList>
            <person name="Yamashiro T."/>
            <person name="Shiraishi A."/>
            <person name="Satake H."/>
            <person name="Nakayama K."/>
        </authorList>
    </citation>
    <scope>NUCLEOTIDE SEQUENCE</scope>
</reference>
<protein>
    <submittedName>
        <fullName evidence="2">Uncharacterized protein</fullName>
    </submittedName>
</protein>
<evidence type="ECO:0000256" key="1">
    <source>
        <dbReference type="SAM" id="MobiDB-lite"/>
    </source>
</evidence>
<dbReference type="AlphaFoldDB" id="A0A699UN51"/>
<gene>
    <name evidence="2" type="ORF">Tci_893103</name>
</gene>
<feature type="region of interest" description="Disordered" evidence="1">
    <location>
        <begin position="33"/>
        <end position="58"/>
    </location>
</feature>
<proteinExistence type="predicted"/>
<comment type="caution">
    <text evidence="2">The sequence shown here is derived from an EMBL/GenBank/DDBJ whole genome shotgun (WGS) entry which is preliminary data.</text>
</comment>